<dbReference type="Proteomes" id="UP000019483">
    <property type="component" value="Unassembled WGS sequence"/>
</dbReference>
<sequence>MDSEAAQQLLRTSASQYSSEAQKNHEISKVITDDSDSMLDLSEQQIIVMSMYTSFHEHVLPLPQTMSFMAHYGSKSRSRDRMGRMEFVECHARKPTYVINPHDTDKEQIEMARPQKKSVWDRFRKNRNQV</sequence>
<reference evidence="2 3" key="1">
    <citation type="submission" date="2013-08" db="EMBL/GenBank/DDBJ databases">
        <authorList>
            <consortium name="DOE Joint Genome Institute"/>
            <person name="Eisen J."/>
            <person name="Huntemann M."/>
            <person name="Han J."/>
            <person name="Chen A."/>
            <person name="Kyrpides N."/>
            <person name="Mavromatis K."/>
            <person name="Markowitz V."/>
            <person name="Palaniappan K."/>
            <person name="Ivanova N."/>
            <person name="Schaumberg A."/>
            <person name="Pati A."/>
            <person name="Liolios K."/>
            <person name="Nordberg H.P."/>
            <person name="Cantor M.N."/>
            <person name="Hua S.X."/>
            <person name="Woyke T."/>
        </authorList>
    </citation>
    <scope>NUCLEOTIDE SEQUENCE [LARGE SCALE GENOMIC DNA]</scope>
    <source>
        <strain evidence="2 3">DSM 2278</strain>
    </source>
</reference>
<dbReference type="OrthoDB" id="375634at2157"/>
<feature type="compositionally biased region" description="Polar residues" evidence="1">
    <location>
        <begin position="1"/>
        <end position="21"/>
    </location>
</feature>
<evidence type="ECO:0000313" key="2">
    <source>
        <dbReference type="EMBL" id="ETA66607.1"/>
    </source>
</evidence>
<evidence type="ECO:0000313" key="3">
    <source>
        <dbReference type="Proteomes" id="UP000019483"/>
    </source>
</evidence>
<comment type="caution">
    <text evidence="2">The sequence shown here is derived from an EMBL/GenBank/DDBJ whole genome shotgun (WGS) entry which is preliminary data.</text>
</comment>
<dbReference type="EMBL" id="AZAJ01000001">
    <property type="protein sequence ID" value="ETA66607.1"/>
    <property type="molecule type" value="Genomic_DNA"/>
</dbReference>
<proteinExistence type="predicted"/>
<name>W9DSG7_METTI</name>
<dbReference type="AlphaFoldDB" id="W9DSG7"/>
<accession>W9DSG7</accession>
<feature type="region of interest" description="Disordered" evidence="1">
    <location>
        <begin position="1"/>
        <end position="24"/>
    </location>
</feature>
<keyword evidence="3" id="KW-1185">Reference proteome</keyword>
<organism evidence="2 3">
    <name type="scientific">Methanolobus tindarius DSM 2278</name>
    <dbReference type="NCBI Taxonomy" id="1090322"/>
    <lineage>
        <taxon>Archaea</taxon>
        <taxon>Methanobacteriati</taxon>
        <taxon>Methanobacteriota</taxon>
        <taxon>Stenosarchaea group</taxon>
        <taxon>Methanomicrobia</taxon>
        <taxon>Methanosarcinales</taxon>
        <taxon>Methanosarcinaceae</taxon>
        <taxon>Methanolobus</taxon>
    </lineage>
</organism>
<dbReference type="RefSeq" id="WP_023843744.1">
    <property type="nucleotide sequence ID" value="NZ_AZAJ01000001.1"/>
</dbReference>
<protein>
    <submittedName>
        <fullName evidence="2">Uncharacterized protein</fullName>
    </submittedName>
</protein>
<gene>
    <name evidence="2" type="ORF">MettiDRAFT_0004</name>
</gene>
<dbReference type="STRING" id="1090322.MettiDRAFT_0004"/>
<evidence type="ECO:0000256" key="1">
    <source>
        <dbReference type="SAM" id="MobiDB-lite"/>
    </source>
</evidence>